<reference evidence="1 2" key="1">
    <citation type="submission" date="2021-03" db="EMBL/GenBank/DDBJ databases">
        <title>Antimicrobial resistance genes in bacteria isolated from Japanese honey, and their potential for conferring macrolide and lincosamide resistance in the American foulbrood pathogen Paenibacillus larvae.</title>
        <authorList>
            <person name="Okamoto M."/>
            <person name="Kumagai M."/>
            <person name="Kanamori H."/>
            <person name="Takamatsu D."/>
        </authorList>
    </citation>
    <scope>NUCLEOTIDE SEQUENCE [LARGE SCALE GENOMIC DNA]</scope>
    <source>
        <strain evidence="1 2">J15TS10</strain>
    </source>
</reference>
<proteinExistence type="predicted"/>
<comment type="caution">
    <text evidence="1">The sequence shown here is derived from an EMBL/GenBank/DDBJ whole genome shotgun (WGS) entry which is preliminary data.</text>
</comment>
<accession>A0ABQ4MQM5</accession>
<protein>
    <submittedName>
        <fullName evidence="1">Uncharacterized protein</fullName>
    </submittedName>
</protein>
<sequence length="103" mass="12178">MNVSHVKDLLKERSELELNNPKLYDYWTAFTELLSRDIDQTIEFLDSCTEEEIYWLSEVFEDISYKVNSRAFIDCLKRLENKYPNIDLADDIKSAEDCIDENG</sequence>
<evidence type="ECO:0000313" key="1">
    <source>
        <dbReference type="EMBL" id="GIP58306.1"/>
    </source>
</evidence>
<dbReference type="RefSeq" id="WP_244996399.1">
    <property type="nucleotide sequence ID" value="NZ_BOSM01000003.1"/>
</dbReference>
<dbReference type="Proteomes" id="UP000681290">
    <property type="component" value="Unassembled WGS sequence"/>
</dbReference>
<keyword evidence="2" id="KW-1185">Reference proteome</keyword>
<name>A0ABQ4MQM5_9BACL</name>
<evidence type="ECO:0000313" key="2">
    <source>
        <dbReference type="Proteomes" id="UP000681290"/>
    </source>
</evidence>
<gene>
    <name evidence="1" type="ORF">J15TS10_21200</name>
</gene>
<organism evidence="1 2">
    <name type="scientific">Paenibacillus woosongensis</name>
    <dbReference type="NCBI Taxonomy" id="307580"/>
    <lineage>
        <taxon>Bacteria</taxon>
        <taxon>Bacillati</taxon>
        <taxon>Bacillota</taxon>
        <taxon>Bacilli</taxon>
        <taxon>Bacillales</taxon>
        <taxon>Paenibacillaceae</taxon>
        <taxon>Paenibacillus</taxon>
    </lineage>
</organism>
<dbReference type="EMBL" id="BOSM01000003">
    <property type="protein sequence ID" value="GIP58306.1"/>
    <property type="molecule type" value="Genomic_DNA"/>
</dbReference>